<proteinExistence type="predicted"/>
<keyword evidence="3" id="KW-1185">Reference proteome</keyword>
<dbReference type="RefSeq" id="WP_114283039.1">
    <property type="nucleotide sequence ID" value="NZ_PSYR01000002.1"/>
</dbReference>
<organism evidence="2 3">
    <name type="scientific">Acidiferrobacter thiooxydans</name>
    <dbReference type="NCBI Taxonomy" id="163359"/>
    <lineage>
        <taxon>Bacteria</taxon>
        <taxon>Pseudomonadati</taxon>
        <taxon>Pseudomonadota</taxon>
        <taxon>Gammaproteobacteria</taxon>
        <taxon>Acidiferrobacterales</taxon>
        <taxon>Acidiferrobacteraceae</taxon>
        <taxon>Acidiferrobacter</taxon>
    </lineage>
</organism>
<comment type="caution">
    <text evidence="2">The sequence shown here is derived from an EMBL/GenBank/DDBJ whole genome shotgun (WGS) entry which is preliminary data.</text>
</comment>
<dbReference type="SUPFAM" id="SSF55826">
    <property type="entry name" value="YbaK/ProRS associated domain"/>
    <property type="match status" value="1"/>
</dbReference>
<dbReference type="AlphaFoldDB" id="A0A368HCW5"/>
<reference evidence="2 3" key="1">
    <citation type="submission" date="2018-02" db="EMBL/GenBank/DDBJ databases">
        <title>Insights into the biology of acidophilic members of the Acidiferrobacteraceae family derived from comparative genomic analyses.</title>
        <authorList>
            <person name="Issotta F."/>
            <person name="Thyssen C."/>
            <person name="Mena C."/>
            <person name="Moya A."/>
            <person name="Bellenberg S."/>
            <person name="Sproer C."/>
            <person name="Covarrubias P.C."/>
            <person name="Sand W."/>
            <person name="Quatrini R."/>
            <person name="Vera M."/>
        </authorList>
    </citation>
    <scope>NUCLEOTIDE SEQUENCE [LARGE SCALE GENOMIC DNA]</scope>
    <source>
        <strain evidence="3">m-1</strain>
    </source>
</reference>
<name>A0A368HCW5_9GAMM</name>
<evidence type="ECO:0000259" key="1">
    <source>
        <dbReference type="Pfam" id="PF04073"/>
    </source>
</evidence>
<feature type="domain" description="YbaK/aminoacyl-tRNA synthetase-associated" evidence="1">
    <location>
        <begin position="38"/>
        <end position="150"/>
    </location>
</feature>
<dbReference type="Gene3D" id="3.90.960.10">
    <property type="entry name" value="YbaK/aminoacyl-tRNA synthetase-associated domain"/>
    <property type="match status" value="1"/>
</dbReference>
<dbReference type="Pfam" id="PF04073">
    <property type="entry name" value="tRNA_edit"/>
    <property type="match status" value="1"/>
</dbReference>
<protein>
    <recommendedName>
        <fullName evidence="1">YbaK/aminoacyl-tRNA synthetase-associated domain-containing protein</fullName>
    </recommendedName>
</protein>
<gene>
    <name evidence="2" type="ORF">C4900_10155</name>
</gene>
<accession>A0A368HCW5</accession>
<dbReference type="InterPro" id="IPR007214">
    <property type="entry name" value="YbaK/aa-tRNA-synth-assoc-dom"/>
</dbReference>
<evidence type="ECO:0000313" key="3">
    <source>
        <dbReference type="Proteomes" id="UP000253250"/>
    </source>
</evidence>
<sequence>MDVPDRCDGENLRVLLESANIRFRIVHHKIRGSTVDQSAERGHAPSLAVKVLLLEGLDHSDEKVRLLCAIPGDKRLSYDAVRNVGGLRRIWTMPRREAERLMSCPSGSFPPICLEGGAQHVFDWSFKAISDAVVIGSGCLTESYWVDIKEIIGVAKPKFGRITL</sequence>
<dbReference type="Proteomes" id="UP000253250">
    <property type="component" value="Unassembled WGS sequence"/>
</dbReference>
<dbReference type="GO" id="GO:0002161">
    <property type="term" value="F:aminoacyl-tRNA deacylase activity"/>
    <property type="evidence" value="ECO:0007669"/>
    <property type="project" value="InterPro"/>
</dbReference>
<dbReference type="InterPro" id="IPR036754">
    <property type="entry name" value="YbaK/aa-tRNA-synt-asso_dom_sf"/>
</dbReference>
<dbReference type="EMBL" id="PSYR01000002">
    <property type="protein sequence ID" value="RCN56208.1"/>
    <property type="molecule type" value="Genomic_DNA"/>
</dbReference>
<evidence type="ECO:0000313" key="2">
    <source>
        <dbReference type="EMBL" id="RCN56208.1"/>
    </source>
</evidence>